<proteinExistence type="predicted"/>
<feature type="region of interest" description="Disordered" evidence="1">
    <location>
        <begin position="63"/>
        <end position="89"/>
    </location>
</feature>
<feature type="compositionally biased region" description="Pro residues" evidence="1">
    <location>
        <begin position="67"/>
        <end position="86"/>
    </location>
</feature>
<protein>
    <submittedName>
        <fullName evidence="2">Uncharacterized protein</fullName>
    </submittedName>
</protein>
<evidence type="ECO:0000256" key="1">
    <source>
        <dbReference type="SAM" id="MobiDB-lite"/>
    </source>
</evidence>
<dbReference type="AlphaFoldDB" id="A0AAQ4FEX3"/>
<evidence type="ECO:0000313" key="2">
    <source>
        <dbReference type="EMBL" id="KAK8785730.1"/>
    </source>
</evidence>
<organism evidence="2 3">
    <name type="scientific">Amblyomma americanum</name>
    <name type="common">Lone star tick</name>
    <dbReference type="NCBI Taxonomy" id="6943"/>
    <lineage>
        <taxon>Eukaryota</taxon>
        <taxon>Metazoa</taxon>
        <taxon>Ecdysozoa</taxon>
        <taxon>Arthropoda</taxon>
        <taxon>Chelicerata</taxon>
        <taxon>Arachnida</taxon>
        <taxon>Acari</taxon>
        <taxon>Parasitiformes</taxon>
        <taxon>Ixodida</taxon>
        <taxon>Ixodoidea</taxon>
        <taxon>Ixodidae</taxon>
        <taxon>Amblyomminae</taxon>
        <taxon>Amblyomma</taxon>
    </lineage>
</organism>
<accession>A0AAQ4FEX3</accession>
<dbReference type="Proteomes" id="UP001321473">
    <property type="component" value="Unassembled WGS sequence"/>
</dbReference>
<comment type="caution">
    <text evidence="2">The sequence shown here is derived from an EMBL/GenBank/DDBJ whole genome shotgun (WGS) entry which is preliminary data.</text>
</comment>
<keyword evidence="3" id="KW-1185">Reference proteome</keyword>
<gene>
    <name evidence="2" type="ORF">V5799_007908</name>
</gene>
<name>A0AAQ4FEX3_AMBAM</name>
<evidence type="ECO:0000313" key="3">
    <source>
        <dbReference type="Proteomes" id="UP001321473"/>
    </source>
</evidence>
<dbReference type="EMBL" id="JARKHS020003285">
    <property type="protein sequence ID" value="KAK8785730.1"/>
    <property type="molecule type" value="Genomic_DNA"/>
</dbReference>
<sequence>MKIQFNDSALVTIEYAAEECHSPRGNGHDSEAPTVNGRNCGGSLGSYTPSAISSGEGFQLGLCRPSRPLPAPEPPVVPEPEEPPAAPATAWSLSATSSDLLF</sequence>
<reference evidence="2 3" key="1">
    <citation type="journal article" date="2023" name="Arcadia Sci">
        <title>De novo assembly of a long-read Amblyomma americanum tick genome.</title>
        <authorList>
            <person name="Chou S."/>
            <person name="Poskanzer K.E."/>
            <person name="Rollins M."/>
            <person name="Thuy-Boun P.S."/>
        </authorList>
    </citation>
    <scope>NUCLEOTIDE SEQUENCE [LARGE SCALE GENOMIC DNA]</scope>
    <source>
        <strain evidence="2">F_SG_1</strain>
        <tissue evidence="2">Salivary glands</tissue>
    </source>
</reference>